<dbReference type="InterPro" id="IPR051010">
    <property type="entry name" value="BCAA_transport"/>
</dbReference>
<dbReference type="PANTHER" id="PTHR30483:SF6">
    <property type="entry name" value="PERIPLASMIC BINDING PROTEIN OF ABC TRANSPORTER FOR NATURAL AMINO ACIDS"/>
    <property type="match status" value="1"/>
</dbReference>
<reference evidence="5 6" key="1">
    <citation type="submission" date="2019-07" db="EMBL/GenBank/DDBJ databases">
        <title>Genome sequencing of the stress-tolerant strain Azospirillum brasilense Az19.</title>
        <authorList>
            <person name="Maroniche G.A."/>
            <person name="Garcia J.E."/>
            <person name="Pagnussat L."/>
            <person name="Amenta M."/>
            <person name="Creus C.M."/>
        </authorList>
    </citation>
    <scope>NUCLEOTIDE SEQUENCE [LARGE SCALE GENOMIC DNA]</scope>
    <source>
        <strain evidence="5 6">Az19</strain>
    </source>
</reference>
<keyword evidence="2" id="KW-0732">Signal</keyword>
<sequence length="405" mass="45046">MRRHNGRAPVSRASALLTIAAALLLGSPAWGADPLVVRIGYLTRAEEPRIPQTFLEPVSEDEGVQGARLAIADNNTTGRFLNQRFDLVEVTVPEDGRVEDAVRDLAGQGVRLLVADLTEDALLAAAAAPEAADMLIFNTRAPDDDLRNERCRANLLHVTPSRRMQADALAQYLASRKWMNWLLVVGRTPQDAAYADAIRAAAKRYRAKIVEEKRWTFEDANRRVDTGHVTVQSEILTFTQGTEHDVLVVADEADGFGEYLLYQTWLPRPVVGTHGLVPTAWSRVHEQWGATQIHSRFERQAGRWMRPRDYTAWMAVRAVGEAATRTKSADPAALAAFVRGPDFTLPAFKGQGLTFRDWDGQLRQPVLLAGPRVLVSVSPQPGYLHQFSELDTLGDDRPESRCRNR</sequence>
<dbReference type="GO" id="GO:0006865">
    <property type="term" value="P:amino acid transport"/>
    <property type="evidence" value="ECO:0007669"/>
    <property type="project" value="UniProtKB-KW"/>
</dbReference>
<evidence type="ECO:0000259" key="4">
    <source>
        <dbReference type="Pfam" id="PF13458"/>
    </source>
</evidence>
<dbReference type="Proteomes" id="UP000325333">
    <property type="component" value="Unassembled WGS sequence"/>
</dbReference>
<evidence type="ECO:0000256" key="3">
    <source>
        <dbReference type="ARBA" id="ARBA00022970"/>
    </source>
</evidence>
<dbReference type="Pfam" id="PF13458">
    <property type="entry name" value="Peripla_BP_6"/>
    <property type="match status" value="1"/>
</dbReference>
<evidence type="ECO:0000313" key="5">
    <source>
        <dbReference type="EMBL" id="KAA1057776.1"/>
    </source>
</evidence>
<dbReference type="PANTHER" id="PTHR30483">
    <property type="entry name" value="LEUCINE-SPECIFIC-BINDING PROTEIN"/>
    <property type="match status" value="1"/>
</dbReference>
<evidence type="ECO:0000256" key="1">
    <source>
        <dbReference type="ARBA" id="ARBA00010062"/>
    </source>
</evidence>
<protein>
    <recommendedName>
        <fullName evidence="4">Leucine-binding protein domain-containing protein</fullName>
    </recommendedName>
</protein>
<keyword evidence="3" id="KW-0813">Transport</keyword>
<evidence type="ECO:0000256" key="2">
    <source>
        <dbReference type="ARBA" id="ARBA00022729"/>
    </source>
</evidence>
<accession>A0A5B0L105</accession>
<comment type="caution">
    <text evidence="5">The sequence shown here is derived from an EMBL/GenBank/DDBJ whole genome shotgun (WGS) entry which is preliminary data.</text>
</comment>
<dbReference type="AlphaFoldDB" id="A0A5B0L105"/>
<dbReference type="InterPro" id="IPR022478">
    <property type="entry name" value="ABC_transptr_sub-bd_PQQ"/>
</dbReference>
<feature type="domain" description="Leucine-binding protein" evidence="4">
    <location>
        <begin position="62"/>
        <end position="217"/>
    </location>
</feature>
<name>A0A5B0L105_9PROT</name>
<gene>
    <name evidence="5" type="ORF">FH063_001944</name>
</gene>
<keyword evidence="3" id="KW-0029">Amino-acid transport</keyword>
<organism evidence="5 6">
    <name type="scientific">Azospirillum argentinense</name>
    <dbReference type="NCBI Taxonomy" id="2970906"/>
    <lineage>
        <taxon>Bacteria</taxon>
        <taxon>Pseudomonadati</taxon>
        <taxon>Pseudomonadota</taxon>
        <taxon>Alphaproteobacteria</taxon>
        <taxon>Rhodospirillales</taxon>
        <taxon>Azospirillaceae</taxon>
        <taxon>Azospirillum</taxon>
    </lineage>
</organism>
<evidence type="ECO:0000313" key="6">
    <source>
        <dbReference type="Proteomes" id="UP000325333"/>
    </source>
</evidence>
<dbReference type="EMBL" id="VEWN01000002">
    <property type="protein sequence ID" value="KAA1057776.1"/>
    <property type="molecule type" value="Genomic_DNA"/>
</dbReference>
<dbReference type="InterPro" id="IPR028082">
    <property type="entry name" value="Peripla_BP_I"/>
</dbReference>
<dbReference type="NCBIfam" id="TIGR03863">
    <property type="entry name" value="PQQ_ABC_bind"/>
    <property type="match status" value="1"/>
</dbReference>
<dbReference type="InterPro" id="IPR028081">
    <property type="entry name" value="Leu-bd"/>
</dbReference>
<dbReference type="Gene3D" id="3.40.50.2300">
    <property type="match status" value="2"/>
</dbReference>
<proteinExistence type="inferred from homology"/>
<comment type="similarity">
    <text evidence="1">Belongs to the leucine-binding protein family.</text>
</comment>
<dbReference type="SUPFAM" id="SSF53822">
    <property type="entry name" value="Periplasmic binding protein-like I"/>
    <property type="match status" value="1"/>
</dbReference>